<protein>
    <submittedName>
        <fullName evidence="2">Uncharacterized protein</fullName>
    </submittedName>
</protein>
<sequence>MESRKRRRRILQGESGDDDEAISSDGEDEVPTGEDVNAPVSGP</sequence>
<feature type="compositionally biased region" description="Basic residues" evidence="1">
    <location>
        <begin position="1"/>
        <end position="10"/>
    </location>
</feature>
<feature type="compositionally biased region" description="Acidic residues" evidence="1">
    <location>
        <begin position="15"/>
        <end position="32"/>
    </location>
</feature>
<evidence type="ECO:0000313" key="3">
    <source>
        <dbReference type="Proteomes" id="UP000440367"/>
    </source>
</evidence>
<dbReference type="Proteomes" id="UP000440367">
    <property type="component" value="Unassembled WGS sequence"/>
</dbReference>
<dbReference type="EMBL" id="QXGD01008947">
    <property type="protein sequence ID" value="KAE9158543.1"/>
    <property type="molecule type" value="Genomic_DNA"/>
</dbReference>
<evidence type="ECO:0000313" key="2">
    <source>
        <dbReference type="EMBL" id="KAE9158543.1"/>
    </source>
</evidence>
<reference evidence="2 3" key="1">
    <citation type="submission" date="2018-08" db="EMBL/GenBank/DDBJ databases">
        <title>Genomic investigation of the strawberry pathogen Phytophthora fragariae indicates pathogenicity is determined by transcriptional variation in three key races.</title>
        <authorList>
            <person name="Adams T.M."/>
            <person name="Armitage A.D."/>
            <person name="Sobczyk M.K."/>
            <person name="Bates H.J."/>
            <person name="Dunwell J.M."/>
            <person name="Nellist C.F."/>
            <person name="Harrison R.J."/>
        </authorList>
    </citation>
    <scope>NUCLEOTIDE SEQUENCE [LARGE SCALE GENOMIC DNA]</scope>
    <source>
        <strain evidence="2 3">BC-1</strain>
    </source>
</reference>
<proteinExistence type="predicted"/>
<comment type="caution">
    <text evidence="2">The sequence shown here is derived from an EMBL/GenBank/DDBJ whole genome shotgun (WGS) entry which is preliminary data.</text>
</comment>
<accession>A0A6A3V0I9</accession>
<gene>
    <name evidence="2" type="ORF">PF002_g33079</name>
</gene>
<name>A0A6A3V0I9_9STRA</name>
<evidence type="ECO:0000256" key="1">
    <source>
        <dbReference type="SAM" id="MobiDB-lite"/>
    </source>
</evidence>
<dbReference type="AlphaFoldDB" id="A0A6A3V0I9"/>
<organism evidence="2 3">
    <name type="scientific">Phytophthora fragariae</name>
    <dbReference type="NCBI Taxonomy" id="53985"/>
    <lineage>
        <taxon>Eukaryota</taxon>
        <taxon>Sar</taxon>
        <taxon>Stramenopiles</taxon>
        <taxon>Oomycota</taxon>
        <taxon>Peronosporomycetes</taxon>
        <taxon>Peronosporales</taxon>
        <taxon>Peronosporaceae</taxon>
        <taxon>Phytophthora</taxon>
    </lineage>
</organism>
<feature type="region of interest" description="Disordered" evidence="1">
    <location>
        <begin position="1"/>
        <end position="43"/>
    </location>
</feature>